<evidence type="ECO:0000256" key="1">
    <source>
        <dbReference type="ARBA" id="ARBA00008791"/>
    </source>
</evidence>
<evidence type="ECO:0000313" key="5">
    <source>
        <dbReference type="Proteomes" id="UP000252355"/>
    </source>
</evidence>
<dbReference type="AlphaFoldDB" id="A0A367ZSE5"/>
<dbReference type="EMBL" id="QOQW01000004">
    <property type="protein sequence ID" value="RCK80767.1"/>
    <property type="molecule type" value="Genomic_DNA"/>
</dbReference>
<evidence type="ECO:0000259" key="3">
    <source>
        <dbReference type="Pfam" id="PF00582"/>
    </source>
</evidence>
<dbReference type="InterPro" id="IPR006016">
    <property type="entry name" value="UspA"/>
</dbReference>
<proteinExistence type="inferred from homology"/>
<accession>A0A367ZSE5</accession>
<gene>
    <name evidence="4" type="ORF">OZSIB_2655</name>
</gene>
<dbReference type="PANTHER" id="PTHR46268">
    <property type="entry name" value="STRESS RESPONSE PROTEIN NHAX"/>
    <property type="match status" value="1"/>
</dbReference>
<name>A0A367ZSE5_9BACT</name>
<feature type="domain" description="UspA" evidence="3">
    <location>
        <begin position="4"/>
        <end position="142"/>
    </location>
</feature>
<comment type="subcellular location">
    <subcellularLocation>
        <location evidence="2">Cytoplasm</location>
    </subcellularLocation>
</comment>
<dbReference type="SUPFAM" id="SSF52402">
    <property type="entry name" value="Adenine nucleotide alpha hydrolases-like"/>
    <property type="match status" value="1"/>
</dbReference>
<dbReference type="PRINTS" id="PR01438">
    <property type="entry name" value="UNVRSLSTRESS"/>
</dbReference>
<organism evidence="4 5">
    <name type="scientific">Candidatus Ozemobacter sibiricus</name>
    <dbReference type="NCBI Taxonomy" id="2268124"/>
    <lineage>
        <taxon>Bacteria</taxon>
        <taxon>Candidatus Ozemobacteria</taxon>
        <taxon>Candidatus Ozemobacterales</taxon>
        <taxon>Candidatus Ozemobacteraceae</taxon>
        <taxon>Candidatus Ozemobacter</taxon>
    </lineage>
</organism>
<comment type="similarity">
    <text evidence="1 2">Belongs to the universal stress protein A family.</text>
</comment>
<dbReference type="PIRSF" id="PIRSF006276">
    <property type="entry name" value="UspA"/>
    <property type="match status" value="1"/>
</dbReference>
<comment type="caution">
    <text evidence="4">The sequence shown here is derived from an EMBL/GenBank/DDBJ whole genome shotgun (WGS) entry which is preliminary data.</text>
</comment>
<reference evidence="4 5" key="1">
    <citation type="submission" date="2018-05" db="EMBL/GenBank/DDBJ databases">
        <title>A metagenomic window into the 2 km-deep terrestrial subsurface aquifer revealed taxonomically and functionally diverse microbial community comprising novel uncultured bacterial lineages.</title>
        <authorList>
            <person name="Kadnikov V.V."/>
            <person name="Mardanov A.V."/>
            <person name="Beletsky A.V."/>
            <person name="Banks D."/>
            <person name="Pimenov N.V."/>
            <person name="Frank Y.A."/>
            <person name="Karnachuk O.V."/>
            <person name="Ravin N.V."/>
        </authorList>
    </citation>
    <scope>NUCLEOTIDE SEQUENCE [LARGE SCALE GENOMIC DNA]</scope>
    <source>
        <strain evidence="4">BY5</strain>
    </source>
</reference>
<dbReference type="Proteomes" id="UP000252355">
    <property type="component" value="Unassembled WGS sequence"/>
</dbReference>
<sequence>MINIKKILVPIDFSETAELSLRYAASFAMEFGSQIHLLHVIEEEAMHPGNLEDPLHTMERWEKEAAEKLAALAARDQYKSLEISHAVRGGLTYETIIDEAQAKGVDLIIIGAHGESGFVDAWLGGTSYEVARKAPCPVLTVKATAHGFVQP</sequence>
<dbReference type="CDD" id="cd00293">
    <property type="entry name" value="USP-like"/>
    <property type="match status" value="1"/>
</dbReference>
<dbReference type="InterPro" id="IPR014729">
    <property type="entry name" value="Rossmann-like_a/b/a_fold"/>
</dbReference>
<dbReference type="Pfam" id="PF00582">
    <property type="entry name" value="Usp"/>
    <property type="match status" value="1"/>
</dbReference>
<protein>
    <recommendedName>
        <fullName evidence="2">Universal stress protein</fullName>
    </recommendedName>
</protein>
<dbReference type="InterPro" id="IPR006015">
    <property type="entry name" value="Universal_stress_UspA"/>
</dbReference>
<evidence type="ECO:0000313" key="4">
    <source>
        <dbReference type="EMBL" id="RCK80767.1"/>
    </source>
</evidence>
<dbReference type="PANTHER" id="PTHR46268:SF6">
    <property type="entry name" value="UNIVERSAL STRESS PROTEIN UP12"/>
    <property type="match status" value="1"/>
</dbReference>
<keyword evidence="2" id="KW-0963">Cytoplasm</keyword>
<dbReference type="Gene3D" id="3.40.50.620">
    <property type="entry name" value="HUPs"/>
    <property type="match status" value="1"/>
</dbReference>
<evidence type="ECO:0000256" key="2">
    <source>
        <dbReference type="PIRNR" id="PIRNR006276"/>
    </source>
</evidence>
<dbReference type="GO" id="GO:0005737">
    <property type="term" value="C:cytoplasm"/>
    <property type="evidence" value="ECO:0007669"/>
    <property type="project" value="UniProtKB-SubCell"/>
</dbReference>